<sequence>MATISKQTTGNLGGDPASRLGPAASLMMQHYRQQLRTRRVYTAVTIGVFLVVLFASLKFANDANAGKFFERLPYMFDFIRSFVPDSPMEIIRAMFDLPSPYADGSLKYDYTADRHYITDTFYIPNFFYQLIITINIALVSTIIGSAIAFLLCFFASTNLVGAGPVRFVVRRIMEILRAFPEIVIAGLLTAILSIGPIAAIIAITVHTIGALGKLFFEVVENSDMKPDEGLRAAGASWVERVRFAIVPQVLPNFVSYTLLRAEVNVRASTIIGAVGGGGIGEVFRLAIGRDHAAKTYAIIILLLVSVIAIDQFSSWLRRRLIGQQSFELGRGAA</sequence>
<reference evidence="9 10" key="1">
    <citation type="submission" date="2020-08" db="EMBL/GenBank/DDBJ databases">
        <title>The Agave Microbiome: Exploring the role of microbial communities in plant adaptations to desert environments.</title>
        <authorList>
            <person name="Partida-Martinez L.P."/>
        </authorList>
    </citation>
    <scope>NUCLEOTIDE SEQUENCE [LARGE SCALE GENOMIC DNA]</scope>
    <source>
        <strain evidence="9 10">AS3.12</strain>
    </source>
</reference>
<comment type="caution">
    <text evidence="9">The sequence shown here is derived from an EMBL/GenBank/DDBJ whole genome shotgun (WGS) entry which is preliminary data.</text>
</comment>
<dbReference type="InterPro" id="IPR000515">
    <property type="entry name" value="MetI-like"/>
</dbReference>
<feature type="transmembrane region" description="Helical" evidence="7">
    <location>
        <begin position="40"/>
        <end position="60"/>
    </location>
</feature>
<keyword evidence="10" id="KW-1185">Reference proteome</keyword>
<keyword evidence="5 7" id="KW-1133">Transmembrane helix</keyword>
<evidence type="ECO:0000313" key="10">
    <source>
        <dbReference type="Proteomes" id="UP000585437"/>
    </source>
</evidence>
<evidence type="ECO:0000256" key="3">
    <source>
        <dbReference type="ARBA" id="ARBA00022475"/>
    </source>
</evidence>
<dbReference type="PROSITE" id="PS50928">
    <property type="entry name" value="ABC_TM1"/>
    <property type="match status" value="1"/>
</dbReference>
<proteinExistence type="inferred from homology"/>
<name>A0A7X0MSC9_9HYPH</name>
<dbReference type="EMBL" id="JACHBU010000002">
    <property type="protein sequence ID" value="MBB6508100.1"/>
    <property type="molecule type" value="Genomic_DNA"/>
</dbReference>
<dbReference type="PANTHER" id="PTHR30043">
    <property type="entry name" value="PHOSPHONATES TRANSPORT SYSTEM PERMEASE PROTEIN"/>
    <property type="match status" value="1"/>
</dbReference>
<accession>A0A7X0MSC9</accession>
<gene>
    <name evidence="9" type="ORF">F4695_001432</name>
</gene>
<comment type="similarity">
    <text evidence="7">Belongs to the binding-protein-dependent transport system permease family.</text>
</comment>
<dbReference type="GO" id="GO:0015416">
    <property type="term" value="F:ABC-type phosphonate transporter activity"/>
    <property type="evidence" value="ECO:0007669"/>
    <property type="project" value="InterPro"/>
</dbReference>
<feature type="transmembrane region" description="Helical" evidence="7">
    <location>
        <begin position="182"/>
        <end position="205"/>
    </location>
</feature>
<evidence type="ECO:0000256" key="6">
    <source>
        <dbReference type="ARBA" id="ARBA00023136"/>
    </source>
</evidence>
<dbReference type="Gene3D" id="1.10.3720.10">
    <property type="entry name" value="MetI-like"/>
    <property type="match status" value="1"/>
</dbReference>
<evidence type="ECO:0000256" key="1">
    <source>
        <dbReference type="ARBA" id="ARBA00004651"/>
    </source>
</evidence>
<dbReference type="Pfam" id="PF00528">
    <property type="entry name" value="BPD_transp_1"/>
    <property type="match status" value="1"/>
</dbReference>
<comment type="subcellular location">
    <subcellularLocation>
        <location evidence="1 7">Cell membrane</location>
        <topology evidence="1 7">Multi-pass membrane protein</topology>
    </subcellularLocation>
</comment>
<dbReference type="GO" id="GO:0005886">
    <property type="term" value="C:plasma membrane"/>
    <property type="evidence" value="ECO:0007669"/>
    <property type="project" value="UniProtKB-SubCell"/>
</dbReference>
<dbReference type="SUPFAM" id="SSF161098">
    <property type="entry name" value="MetI-like"/>
    <property type="match status" value="1"/>
</dbReference>
<evidence type="ECO:0000313" key="9">
    <source>
        <dbReference type="EMBL" id="MBB6508100.1"/>
    </source>
</evidence>
<feature type="domain" description="ABC transmembrane type-1" evidence="8">
    <location>
        <begin position="130"/>
        <end position="313"/>
    </location>
</feature>
<keyword evidence="4 7" id="KW-0812">Transmembrane</keyword>
<feature type="transmembrane region" description="Helical" evidence="7">
    <location>
        <begin position="128"/>
        <end position="161"/>
    </location>
</feature>
<protein>
    <submittedName>
        <fullName evidence="9">Phosphonate transport system permease protein</fullName>
    </submittedName>
</protein>
<dbReference type="Proteomes" id="UP000585437">
    <property type="component" value="Unassembled WGS sequence"/>
</dbReference>
<organism evidence="9 10">
    <name type="scientific">Rhizobium soli</name>
    <dbReference type="NCBI Taxonomy" id="424798"/>
    <lineage>
        <taxon>Bacteria</taxon>
        <taxon>Pseudomonadati</taxon>
        <taxon>Pseudomonadota</taxon>
        <taxon>Alphaproteobacteria</taxon>
        <taxon>Hyphomicrobiales</taxon>
        <taxon>Rhizobiaceae</taxon>
        <taxon>Rhizobium/Agrobacterium group</taxon>
        <taxon>Rhizobium</taxon>
    </lineage>
</organism>
<dbReference type="InterPro" id="IPR005769">
    <property type="entry name" value="PhnE/PtxC"/>
</dbReference>
<evidence type="ECO:0000259" key="8">
    <source>
        <dbReference type="PROSITE" id="PS50928"/>
    </source>
</evidence>
<evidence type="ECO:0000256" key="4">
    <source>
        <dbReference type="ARBA" id="ARBA00022692"/>
    </source>
</evidence>
<feature type="transmembrane region" description="Helical" evidence="7">
    <location>
        <begin position="295"/>
        <end position="316"/>
    </location>
</feature>
<keyword evidence="6 7" id="KW-0472">Membrane</keyword>
<dbReference type="InterPro" id="IPR035906">
    <property type="entry name" value="MetI-like_sf"/>
</dbReference>
<dbReference type="AlphaFoldDB" id="A0A7X0MSC9"/>
<dbReference type="NCBIfam" id="TIGR01097">
    <property type="entry name" value="PhnE"/>
    <property type="match status" value="1"/>
</dbReference>
<evidence type="ECO:0000256" key="5">
    <source>
        <dbReference type="ARBA" id="ARBA00022989"/>
    </source>
</evidence>
<evidence type="ECO:0000256" key="7">
    <source>
        <dbReference type="RuleBase" id="RU363032"/>
    </source>
</evidence>
<keyword evidence="3" id="KW-1003">Cell membrane</keyword>
<evidence type="ECO:0000256" key="2">
    <source>
        <dbReference type="ARBA" id="ARBA00022448"/>
    </source>
</evidence>
<keyword evidence="2 7" id="KW-0813">Transport</keyword>
<dbReference type="CDD" id="cd06261">
    <property type="entry name" value="TM_PBP2"/>
    <property type="match status" value="1"/>
</dbReference>
<dbReference type="PANTHER" id="PTHR30043:SF1">
    <property type="entry name" value="ABC TRANSPORT SYSTEM PERMEASE PROTEIN P69"/>
    <property type="match status" value="1"/>
</dbReference>